<evidence type="ECO:0000313" key="9">
    <source>
        <dbReference type="Proteomes" id="UP000242474"/>
    </source>
</evidence>
<evidence type="ECO:0000256" key="3">
    <source>
        <dbReference type="ARBA" id="ARBA00022692"/>
    </source>
</evidence>
<gene>
    <name evidence="8" type="ORF">COEREDRAFT_33455</name>
</gene>
<accession>A0A2G5BDX3</accession>
<comment type="subunit">
    <text evidence="7">Component of the dolichol-phosphate mannose (DPM) synthase complex.</text>
</comment>
<sequence length="75" mass="8162">NDKAVGAALLGIGSFVFAYYSIWTLVIPFVDEDHPARSLFPPQWYAIAVPVFLLAAGITALFGFLSLVMLKSSKK</sequence>
<dbReference type="Pfam" id="PF07297">
    <property type="entry name" value="DPM2"/>
    <property type="match status" value="1"/>
</dbReference>
<name>A0A2G5BDX3_COERN</name>
<dbReference type="EMBL" id="KZ303495">
    <property type="protein sequence ID" value="PIA17219.1"/>
    <property type="molecule type" value="Genomic_DNA"/>
</dbReference>
<comment type="subcellular location">
    <subcellularLocation>
        <location evidence="1 7">Endoplasmic reticulum membrane</location>
        <topology evidence="1 7">Multi-pass membrane protein</topology>
    </subcellularLocation>
</comment>
<organism evidence="8 9">
    <name type="scientific">Coemansia reversa (strain ATCC 12441 / NRRL 1564)</name>
    <dbReference type="NCBI Taxonomy" id="763665"/>
    <lineage>
        <taxon>Eukaryota</taxon>
        <taxon>Fungi</taxon>
        <taxon>Fungi incertae sedis</taxon>
        <taxon>Zoopagomycota</taxon>
        <taxon>Kickxellomycotina</taxon>
        <taxon>Kickxellomycetes</taxon>
        <taxon>Kickxellales</taxon>
        <taxon>Kickxellaceae</taxon>
        <taxon>Coemansia</taxon>
    </lineage>
</organism>
<proteinExistence type="inferred from homology"/>
<dbReference type="GO" id="GO:0033185">
    <property type="term" value="C:dolichol-phosphate-mannose synthase complex"/>
    <property type="evidence" value="ECO:0007669"/>
    <property type="project" value="TreeGrafter"/>
</dbReference>
<dbReference type="STRING" id="763665.A0A2G5BDX3"/>
<keyword evidence="8" id="KW-0328">Glycosyltransferase</keyword>
<evidence type="ECO:0000256" key="7">
    <source>
        <dbReference type="RuleBase" id="RU365084"/>
    </source>
</evidence>
<keyword evidence="9" id="KW-1185">Reference proteome</keyword>
<dbReference type="UniPathway" id="UPA00378"/>
<keyword evidence="3 7" id="KW-0812">Transmembrane</keyword>
<keyword evidence="5 7" id="KW-1133">Transmembrane helix</keyword>
<dbReference type="GO" id="GO:0030234">
    <property type="term" value="F:enzyme regulator activity"/>
    <property type="evidence" value="ECO:0007669"/>
    <property type="project" value="UniProtKB-UniRule"/>
</dbReference>
<comment type="function">
    <text evidence="7">Regulatory subunit of the dolichol-phosphate mannose (DPM) synthase complex; essential for the ER localization.</text>
</comment>
<dbReference type="PANTHER" id="PTHR15039:SF11">
    <property type="entry name" value="DOLICHOL PHOSPHATE-MANNOSE BIOSYNTHESIS REGULATORY PROTEIN"/>
    <property type="match status" value="1"/>
</dbReference>
<evidence type="ECO:0000256" key="2">
    <source>
        <dbReference type="ARBA" id="ARBA00005478"/>
    </source>
</evidence>
<dbReference type="OrthoDB" id="49605at2759"/>
<evidence type="ECO:0000256" key="6">
    <source>
        <dbReference type="ARBA" id="ARBA00023136"/>
    </source>
</evidence>
<feature type="non-terminal residue" evidence="8">
    <location>
        <position position="75"/>
    </location>
</feature>
<feature type="non-terminal residue" evidence="8">
    <location>
        <position position="1"/>
    </location>
</feature>
<evidence type="ECO:0000256" key="4">
    <source>
        <dbReference type="ARBA" id="ARBA00022824"/>
    </source>
</evidence>
<dbReference type="Proteomes" id="UP000242474">
    <property type="component" value="Unassembled WGS sequence"/>
</dbReference>
<keyword evidence="8" id="KW-0808">Transferase</keyword>
<dbReference type="GO" id="GO:0180047">
    <property type="term" value="P:dolichol phosphate mannose biosynthetic process"/>
    <property type="evidence" value="ECO:0007669"/>
    <property type="project" value="InterPro"/>
</dbReference>
<keyword evidence="6 7" id="KW-0472">Membrane</keyword>
<evidence type="ECO:0000256" key="1">
    <source>
        <dbReference type="ARBA" id="ARBA00004477"/>
    </source>
</evidence>
<dbReference type="PANTHER" id="PTHR15039">
    <property type="entry name" value="DOLICHOL PHOSPHATE-MANNOSE BIOSYNTHESIS REGULATORY PROTEIN"/>
    <property type="match status" value="1"/>
</dbReference>
<comment type="similarity">
    <text evidence="2 7">Belongs to the DPM2 family.</text>
</comment>
<dbReference type="GO" id="GO:0016757">
    <property type="term" value="F:glycosyltransferase activity"/>
    <property type="evidence" value="ECO:0007669"/>
    <property type="project" value="UniProtKB-KW"/>
</dbReference>
<evidence type="ECO:0000313" key="8">
    <source>
        <dbReference type="EMBL" id="PIA17219.1"/>
    </source>
</evidence>
<dbReference type="GO" id="GO:0006506">
    <property type="term" value="P:GPI anchor biosynthetic process"/>
    <property type="evidence" value="ECO:0007669"/>
    <property type="project" value="TreeGrafter"/>
</dbReference>
<feature type="transmembrane region" description="Helical" evidence="7">
    <location>
        <begin position="47"/>
        <end position="70"/>
    </location>
</feature>
<dbReference type="InterPro" id="IPR009914">
    <property type="entry name" value="DPM2"/>
</dbReference>
<evidence type="ECO:0000256" key="5">
    <source>
        <dbReference type="ARBA" id="ARBA00022989"/>
    </source>
</evidence>
<dbReference type="GO" id="GO:0005789">
    <property type="term" value="C:endoplasmic reticulum membrane"/>
    <property type="evidence" value="ECO:0007669"/>
    <property type="project" value="UniProtKB-SubCell"/>
</dbReference>
<comment type="pathway">
    <text evidence="7">Protein modification; protein glycosylation.</text>
</comment>
<protein>
    <recommendedName>
        <fullName evidence="7">Dolichol phosphate-mannose biosynthesis regulatory protein</fullName>
    </recommendedName>
</protein>
<reference evidence="8 9" key="1">
    <citation type="journal article" date="2015" name="Genome Biol. Evol.">
        <title>Phylogenomic analyses indicate that early fungi evolved digesting cell walls of algal ancestors of land plants.</title>
        <authorList>
            <person name="Chang Y."/>
            <person name="Wang S."/>
            <person name="Sekimoto S."/>
            <person name="Aerts A.L."/>
            <person name="Choi C."/>
            <person name="Clum A."/>
            <person name="LaButti K.M."/>
            <person name="Lindquist E.A."/>
            <person name="Yee Ngan C."/>
            <person name="Ohm R.A."/>
            <person name="Salamov A.A."/>
            <person name="Grigoriev I.V."/>
            <person name="Spatafora J.W."/>
            <person name="Berbee M.L."/>
        </authorList>
    </citation>
    <scope>NUCLEOTIDE SEQUENCE [LARGE SCALE GENOMIC DNA]</scope>
    <source>
        <strain evidence="8 9">NRRL 1564</strain>
    </source>
</reference>
<keyword evidence="4 7" id="KW-0256">Endoplasmic reticulum</keyword>
<dbReference type="AlphaFoldDB" id="A0A2G5BDX3"/>
<feature type="transmembrane region" description="Helical" evidence="7">
    <location>
        <begin position="7"/>
        <end position="27"/>
    </location>
</feature>